<dbReference type="KEGG" id="tcc:108663655"/>
<dbReference type="Pfam" id="PF07727">
    <property type="entry name" value="RVT_2"/>
    <property type="match status" value="1"/>
</dbReference>
<dbReference type="SUPFAM" id="SSF56672">
    <property type="entry name" value="DNA/RNA polymerases"/>
    <property type="match status" value="1"/>
</dbReference>
<dbReference type="Proteomes" id="UP000694886">
    <property type="component" value="Chromosome 10"/>
</dbReference>
<name>A0AB32WXU5_THECC</name>
<sequence length="255" mass="29044">MIEPTLYVKKSDDLVMFIVAVYVDDRLLTGPDAAYLENFKTQIMTEFEMIDLELMRYFLGMEIIQTDELIMIHQAKYARDLLRKFKMESCKPVYTTLAIGDKLIKNDGADEANGLIYRSIIGSILYLAATRPDIMFSTSLLSRFMQSPSEIHFKAAKRVLRYIKGTVNYGIKYSRTDSSELQGYIDSDWAGSLDDSKSTRGFCFSFSSGMFSWNSKKQEVVAQSSVEAEYIAISTVVNHIQWLRKILVDLGISSD</sequence>
<dbReference type="PANTHER" id="PTHR11439:SF502">
    <property type="entry name" value="SECRETED RXLR EFFECTOR PROTEIN 161-LIKE"/>
    <property type="match status" value="1"/>
</dbReference>
<organism evidence="2 3">
    <name type="scientific">Theobroma cacao</name>
    <name type="common">Cacao</name>
    <name type="synonym">Cocoa</name>
    <dbReference type="NCBI Taxonomy" id="3641"/>
    <lineage>
        <taxon>Eukaryota</taxon>
        <taxon>Viridiplantae</taxon>
        <taxon>Streptophyta</taxon>
        <taxon>Embryophyta</taxon>
        <taxon>Tracheophyta</taxon>
        <taxon>Spermatophyta</taxon>
        <taxon>Magnoliopsida</taxon>
        <taxon>eudicotyledons</taxon>
        <taxon>Gunneridae</taxon>
        <taxon>Pentapetalae</taxon>
        <taxon>rosids</taxon>
        <taxon>malvids</taxon>
        <taxon>Malvales</taxon>
        <taxon>Malvaceae</taxon>
        <taxon>Byttnerioideae</taxon>
        <taxon>Theobroma</taxon>
    </lineage>
</organism>
<evidence type="ECO:0000313" key="2">
    <source>
        <dbReference type="Proteomes" id="UP000694886"/>
    </source>
</evidence>
<dbReference type="GeneID" id="108663655"/>
<dbReference type="CDD" id="cd09272">
    <property type="entry name" value="RNase_HI_RT_Ty1"/>
    <property type="match status" value="1"/>
</dbReference>
<reference evidence="3" key="2">
    <citation type="submission" date="2025-08" db="UniProtKB">
        <authorList>
            <consortium name="RefSeq"/>
        </authorList>
    </citation>
    <scope>IDENTIFICATION</scope>
</reference>
<protein>
    <submittedName>
        <fullName evidence="3">Uncharacterized mitochondrial protein AtMg00810-like</fullName>
    </submittedName>
</protein>
<dbReference type="InterPro" id="IPR043502">
    <property type="entry name" value="DNA/RNA_pol_sf"/>
</dbReference>
<proteinExistence type="predicted"/>
<reference evidence="2" key="1">
    <citation type="journal article" date="1997" name="Nucleic Acids Res.">
        <title>tRNAscan-SE: a program for improved detection of transfer RNA genes in genomic sequence.</title>
        <authorList>
            <person name="Lowe T.M."/>
            <person name="Eddy S.R."/>
        </authorList>
    </citation>
    <scope>NUCLEOTIDE SEQUENCE [LARGE SCALE GENOMIC DNA]</scope>
    <source>
        <strain evidence="2">r\B97-61/B2</strain>
    </source>
</reference>
<accession>A0AB32WXU5</accession>
<dbReference type="InterPro" id="IPR013103">
    <property type="entry name" value="RVT_2"/>
</dbReference>
<dbReference type="Gramene" id="Tc10v2_t012250.1">
    <property type="protein sequence ID" value="Tc10v2_p012250.1"/>
    <property type="gene ID" value="Tc10v2_g012250"/>
</dbReference>
<gene>
    <name evidence="3" type="primary">LOC108663655</name>
</gene>
<dbReference type="PANTHER" id="PTHR11439">
    <property type="entry name" value="GAG-POL-RELATED RETROTRANSPOSON"/>
    <property type="match status" value="1"/>
</dbReference>
<dbReference type="AlphaFoldDB" id="A0AB32WXU5"/>
<evidence type="ECO:0000313" key="3">
    <source>
        <dbReference type="RefSeq" id="XP_017984383.1"/>
    </source>
</evidence>
<dbReference type="RefSeq" id="XP_017984383.1">
    <property type="nucleotide sequence ID" value="XM_018128894.1"/>
</dbReference>
<evidence type="ECO:0000259" key="1">
    <source>
        <dbReference type="Pfam" id="PF07727"/>
    </source>
</evidence>
<feature type="domain" description="Reverse transcriptase Ty1/copia-type" evidence="1">
    <location>
        <begin position="5"/>
        <end position="96"/>
    </location>
</feature>